<evidence type="ECO:0000256" key="1">
    <source>
        <dbReference type="ARBA" id="ARBA00006328"/>
    </source>
</evidence>
<protein>
    <recommendedName>
        <fullName evidence="4">NmrA-like domain-containing protein</fullName>
    </recommendedName>
</protein>
<dbReference type="InterPro" id="IPR051164">
    <property type="entry name" value="NmrA-like_oxidored"/>
</dbReference>
<dbReference type="STRING" id="1230097.A0A423XC88"/>
<comment type="similarity">
    <text evidence="1">Belongs to the NmrA-type oxidoreductase family.</text>
</comment>
<dbReference type="InterPro" id="IPR036291">
    <property type="entry name" value="NAD(P)-bd_dom_sf"/>
</dbReference>
<evidence type="ECO:0000259" key="4">
    <source>
        <dbReference type="Pfam" id="PF05368"/>
    </source>
</evidence>
<reference evidence="5 6" key="1">
    <citation type="submission" date="2015-09" db="EMBL/GenBank/DDBJ databases">
        <title>Host preference determinants of Valsa canker pathogens revealed by comparative genomics.</title>
        <authorList>
            <person name="Yin Z."/>
            <person name="Huang L."/>
        </authorList>
    </citation>
    <scope>NUCLEOTIDE SEQUENCE [LARGE SCALE GENOMIC DNA]</scope>
    <source>
        <strain evidence="5 6">SXYLt</strain>
    </source>
</reference>
<dbReference type="Gene3D" id="3.40.50.720">
    <property type="entry name" value="NAD(P)-binding Rossmann-like Domain"/>
    <property type="match status" value="1"/>
</dbReference>
<evidence type="ECO:0000313" key="6">
    <source>
        <dbReference type="Proteomes" id="UP000285146"/>
    </source>
</evidence>
<dbReference type="SUPFAM" id="SSF51735">
    <property type="entry name" value="NAD(P)-binding Rossmann-fold domains"/>
    <property type="match status" value="1"/>
</dbReference>
<dbReference type="PANTHER" id="PTHR42748">
    <property type="entry name" value="NITROGEN METABOLITE REPRESSION PROTEIN NMRA FAMILY MEMBER"/>
    <property type="match status" value="1"/>
</dbReference>
<dbReference type="InterPro" id="IPR008030">
    <property type="entry name" value="NmrA-like"/>
</dbReference>
<keyword evidence="2" id="KW-0521">NADP</keyword>
<accession>A0A423XC88</accession>
<organism evidence="5 6">
    <name type="scientific">Cytospora leucostoma</name>
    <dbReference type="NCBI Taxonomy" id="1230097"/>
    <lineage>
        <taxon>Eukaryota</taxon>
        <taxon>Fungi</taxon>
        <taxon>Dikarya</taxon>
        <taxon>Ascomycota</taxon>
        <taxon>Pezizomycotina</taxon>
        <taxon>Sordariomycetes</taxon>
        <taxon>Sordariomycetidae</taxon>
        <taxon>Diaporthales</taxon>
        <taxon>Cytosporaceae</taxon>
        <taxon>Cytospora</taxon>
    </lineage>
</organism>
<gene>
    <name evidence="5" type="ORF">VPNG_04508</name>
</gene>
<keyword evidence="6" id="KW-1185">Reference proteome</keyword>
<dbReference type="EMBL" id="LKEB01000018">
    <property type="protein sequence ID" value="ROW13635.1"/>
    <property type="molecule type" value="Genomic_DNA"/>
</dbReference>
<dbReference type="InParanoid" id="A0A423XC88"/>
<dbReference type="OrthoDB" id="3358371at2759"/>
<evidence type="ECO:0000256" key="2">
    <source>
        <dbReference type="ARBA" id="ARBA00022857"/>
    </source>
</evidence>
<name>A0A423XC88_9PEZI</name>
<feature type="domain" description="NmrA-like" evidence="4">
    <location>
        <begin position="30"/>
        <end position="143"/>
    </location>
</feature>
<dbReference type="Proteomes" id="UP000285146">
    <property type="component" value="Unassembled WGS sequence"/>
</dbReference>
<evidence type="ECO:0000313" key="5">
    <source>
        <dbReference type="EMBL" id="ROW13635.1"/>
    </source>
</evidence>
<dbReference type="GO" id="GO:0005634">
    <property type="term" value="C:nucleus"/>
    <property type="evidence" value="ECO:0007669"/>
    <property type="project" value="TreeGrafter"/>
</dbReference>
<dbReference type="GO" id="GO:0016491">
    <property type="term" value="F:oxidoreductase activity"/>
    <property type="evidence" value="ECO:0007669"/>
    <property type="project" value="UniProtKB-KW"/>
</dbReference>
<proteinExistence type="inferred from homology"/>
<dbReference type="AlphaFoldDB" id="A0A423XC88"/>
<dbReference type="Pfam" id="PF05368">
    <property type="entry name" value="NmrA"/>
    <property type="match status" value="1"/>
</dbReference>
<dbReference type="PANTHER" id="PTHR42748:SF30">
    <property type="entry name" value="NMRA-LIKE DOMAIN-CONTAINING PROTEIN"/>
    <property type="match status" value="1"/>
</dbReference>
<keyword evidence="3" id="KW-0560">Oxidoreductase</keyword>
<evidence type="ECO:0000256" key="3">
    <source>
        <dbReference type="ARBA" id="ARBA00023002"/>
    </source>
</evidence>
<comment type="caution">
    <text evidence="5">The sequence shown here is derived from an EMBL/GenBank/DDBJ whole genome shotgun (WGS) entry which is preliminary data.</text>
</comment>
<sequence length="150" mass="16577">MKIHIPLNFLQLFQAPVSDYFFPGFKDDGVLRVAFAPHTRIAWLDGRDVGVAAAQAVSEPGGFAGREVDLASEALTIEEMARKLRRALGSEVRVHYYSDEEAAELARGGRAVLITAQRWANEVPSYNAVEAAKEFALTSVDEFFEKNGLF</sequence>